<comment type="caution">
    <text evidence="1">The sequence shown here is derived from an EMBL/GenBank/DDBJ whole genome shotgun (WGS) entry which is preliminary data.</text>
</comment>
<evidence type="ECO:0000313" key="1">
    <source>
        <dbReference type="EMBL" id="PIR72897.1"/>
    </source>
</evidence>
<evidence type="ECO:0000313" key="2">
    <source>
        <dbReference type="Proteomes" id="UP000228508"/>
    </source>
</evidence>
<gene>
    <name evidence="1" type="ORF">COV26_01470</name>
</gene>
<reference evidence="2" key="1">
    <citation type="submission" date="2017-09" db="EMBL/GenBank/DDBJ databases">
        <title>Depth-based differentiation of microbial function through sediment-hosted aquifers and enrichment of novel symbionts in the deep terrestrial subsurface.</title>
        <authorList>
            <person name="Probst A.J."/>
            <person name="Ladd B."/>
            <person name="Jarett J.K."/>
            <person name="Geller-Mcgrath D.E."/>
            <person name="Sieber C.M.K."/>
            <person name="Emerson J.B."/>
            <person name="Anantharaman K."/>
            <person name="Thomas B.C."/>
            <person name="Malmstrom R."/>
            <person name="Stieglmeier M."/>
            <person name="Klingl A."/>
            <person name="Woyke T."/>
            <person name="Ryan C.M."/>
            <person name="Banfield J.F."/>
        </authorList>
    </citation>
    <scope>NUCLEOTIDE SEQUENCE [LARGE SCALE GENOMIC DNA]</scope>
</reference>
<proteinExistence type="predicted"/>
<accession>A0A2H0TNA2</accession>
<dbReference type="EMBL" id="PFCH01000027">
    <property type="protein sequence ID" value="PIR72897.1"/>
    <property type="molecule type" value="Genomic_DNA"/>
</dbReference>
<protein>
    <recommendedName>
        <fullName evidence="3">Four helix bundle protein</fullName>
    </recommendedName>
</protein>
<dbReference type="AlphaFoldDB" id="A0A2H0TNA2"/>
<sequence>MELNRWKNFSKRQQLLMIGSEFIRAKTWQTKDQEKFLSALARALELIDLTISDNKWKNYLRMILGLREEVTKFYTSGCTDDILFLYNAL</sequence>
<name>A0A2H0TNA2_9BACT</name>
<organism evidence="1 2">
    <name type="scientific">Candidatus Nealsonbacteria bacterium CG10_big_fil_rev_8_21_14_0_10_36_23</name>
    <dbReference type="NCBI Taxonomy" id="1974709"/>
    <lineage>
        <taxon>Bacteria</taxon>
        <taxon>Candidatus Nealsoniibacteriota</taxon>
    </lineage>
</organism>
<evidence type="ECO:0008006" key="3">
    <source>
        <dbReference type="Google" id="ProtNLM"/>
    </source>
</evidence>
<dbReference type="Proteomes" id="UP000228508">
    <property type="component" value="Unassembled WGS sequence"/>
</dbReference>